<dbReference type="Gene3D" id="3.40.50.300">
    <property type="entry name" value="P-loop containing nucleotide triphosphate hydrolases"/>
    <property type="match status" value="1"/>
</dbReference>
<name>A0A7Y9XIM9_9ACTN</name>
<dbReference type="GO" id="GO:0005524">
    <property type="term" value="F:ATP binding"/>
    <property type="evidence" value="ECO:0007669"/>
    <property type="project" value="UniProtKB-KW"/>
</dbReference>
<evidence type="ECO:0000259" key="8">
    <source>
        <dbReference type="PROSITE" id="PS50893"/>
    </source>
</evidence>
<dbReference type="InterPro" id="IPR027417">
    <property type="entry name" value="P-loop_NTPase"/>
</dbReference>
<dbReference type="SMART" id="SM00382">
    <property type="entry name" value="AAA"/>
    <property type="match status" value="1"/>
</dbReference>
<protein>
    <submittedName>
        <fullName evidence="9">ABC-2 type transport system ATP-binding protein</fullName>
    </submittedName>
</protein>
<dbReference type="GO" id="GO:0046677">
    <property type="term" value="P:response to antibiotic"/>
    <property type="evidence" value="ECO:0007669"/>
    <property type="project" value="UniProtKB-KW"/>
</dbReference>
<dbReference type="AlphaFoldDB" id="A0A7Y9XIM9"/>
<feature type="region of interest" description="Disordered" evidence="7">
    <location>
        <begin position="232"/>
        <end position="276"/>
    </location>
</feature>
<keyword evidence="5 9" id="KW-0067">ATP-binding</keyword>
<evidence type="ECO:0000256" key="2">
    <source>
        <dbReference type="ARBA" id="ARBA00005417"/>
    </source>
</evidence>
<comment type="similarity">
    <text evidence="2">Belongs to the ABC transporter superfamily.</text>
</comment>
<dbReference type="InterPro" id="IPR050763">
    <property type="entry name" value="ABC_transporter_ATP-binding"/>
</dbReference>
<organism evidence="9 10">
    <name type="scientific">Nocardiopsis sinuspersici</name>
    <dbReference type="NCBI Taxonomy" id="501010"/>
    <lineage>
        <taxon>Bacteria</taxon>
        <taxon>Bacillati</taxon>
        <taxon>Actinomycetota</taxon>
        <taxon>Actinomycetes</taxon>
        <taxon>Streptosporangiales</taxon>
        <taxon>Nocardiopsidaceae</taxon>
        <taxon>Nocardiopsis</taxon>
    </lineage>
</organism>
<evidence type="ECO:0000256" key="1">
    <source>
        <dbReference type="ARBA" id="ARBA00004202"/>
    </source>
</evidence>
<dbReference type="Proteomes" id="UP000584931">
    <property type="component" value="Unassembled WGS sequence"/>
</dbReference>
<keyword evidence="3" id="KW-0813">Transport</keyword>
<evidence type="ECO:0000256" key="5">
    <source>
        <dbReference type="ARBA" id="ARBA00022840"/>
    </source>
</evidence>
<evidence type="ECO:0000313" key="9">
    <source>
        <dbReference type="EMBL" id="NYH55198.1"/>
    </source>
</evidence>
<keyword evidence="6" id="KW-0046">Antibiotic resistance</keyword>
<dbReference type="PANTHER" id="PTHR42711:SF5">
    <property type="entry name" value="ABC TRANSPORTER ATP-BINDING PROTEIN NATA"/>
    <property type="match status" value="1"/>
</dbReference>
<gene>
    <name evidence="9" type="ORF">HNR06_004787</name>
</gene>
<proteinExistence type="inferred from homology"/>
<sequence length="276" mass="30315">MTLPKTEDVRAPTPRPPAIRAKDLVKTYPGVEAVRGIDLLVRPGEVFGLLGPAGAGKSTTIAMLCALVRPTSGSLWVAGRDVRTDPAGVRRSIGVVFQDTTLDGKLTVEENLRVHAALHGVARRRVRRRITSMLALAGLLDRRHELVRALPEGAKRRLEITRSLLHHPEVLLLDEPTAGLGPRDRADVWVYLHRMHRESGAAVLLATHHPAETRGCDRVAVLDRGRVRDLGAPAQLRFRPGDDPARLVPPPPPGLDDVLPSRTGHRPRLRMRKSHT</sequence>
<evidence type="ECO:0000256" key="3">
    <source>
        <dbReference type="ARBA" id="ARBA00022448"/>
    </source>
</evidence>
<keyword evidence="4" id="KW-0547">Nucleotide-binding</keyword>
<evidence type="ECO:0000256" key="6">
    <source>
        <dbReference type="ARBA" id="ARBA00023251"/>
    </source>
</evidence>
<evidence type="ECO:0000256" key="7">
    <source>
        <dbReference type="SAM" id="MobiDB-lite"/>
    </source>
</evidence>
<dbReference type="PROSITE" id="PS50893">
    <property type="entry name" value="ABC_TRANSPORTER_2"/>
    <property type="match status" value="1"/>
</dbReference>
<evidence type="ECO:0000256" key="4">
    <source>
        <dbReference type="ARBA" id="ARBA00022741"/>
    </source>
</evidence>
<reference evidence="9 10" key="1">
    <citation type="submission" date="2020-07" db="EMBL/GenBank/DDBJ databases">
        <title>Sequencing the genomes of 1000 actinobacteria strains.</title>
        <authorList>
            <person name="Klenk H.-P."/>
        </authorList>
    </citation>
    <scope>NUCLEOTIDE SEQUENCE [LARGE SCALE GENOMIC DNA]</scope>
    <source>
        <strain evidence="9 10">DSM 45278</strain>
    </source>
</reference>
<dbReference type="InterPro" id="IPR003593">
    <property type="entry name" value="AAA+_ATPase"/>
</dbReference>
<feature type="compositionally biased region" description="Basic residues" evidence="7">
    <location>
        <begin position="263"/>
        <end position="276"/>
    </location>
</feature>
<feature type="domain" description="ABC transporter" evidence="8">
    <location>
        <begin position="19"/>
        <end position="249"/>
    </location>
</feature>
<dbReference type="GO" id="GO:0005886">
    <property type="term" value="C:plasma membrane"/>
    <property type="evidence" value="ECO:0007669"/>
    <property type="project" value="UniProtKB-SubCell"/>
</dbReference>
<dbReference type="SUPFAM" id="SSF52540">
    <property type="entry name" value="P-loop containing nucleoside triphosphate hydrolases"/>
    <property type="match status" value="1"/>
</dbReference>
<comment type="subcellular location">
    <subcellularLocation>
        <location evidence="1">Cell membrane</location>
        <topology evidence="1">Peripheral membrane protein</topology>
    </subcellularLocation>
</comment>
<dbReference type="InterPro" id="IPR003439">
    <property type="entry name" value="ABC_transporter-like_ATP-bd"/>
</dbReference>
<evidence type="ECO:0000313" key="10">
    <source>
        <dbReference type="Proteomes" id="UP000584931"/>
    </source>
</evidence>
<dbReference type="GO" id="GO:0016887">
    <property type="term" value="F:ATP hydrolysis activity"/>
    <property type="evidence" value="ECO:0007669"/>
    <property type="project" value="InterPro"/>
</dbReference>
<accession>A0A7Y9XIM9</accession>
<comment type="caution">
    <text evidence="9">The sequence shown here is derived from an EMBL/GenBank/DDBJ whole genome shotgun (WGS) entry which is preliminary data.</text>
</comment>
<dbReference type="RefSeq" id="WP_179811348.1">
    <property type="nucleotide sequence ID" value="NZ_JACCHL010000001.1"/>
</dbReference>
<dbReference type="PANTHER" id="PTHR42711">
    <property type="entry name" value="ABC TRANSPORTER ATP-BINDING PROTEIN"/>
    <property type="match status" value="1"/>
</dbReference>
<dbReference type="Pfam" id="PF00005">
    <property type="entry name" value="ABC_tran"/>
    <property type="match status" value="1"/>
</dbReference>
<dbReference type="EMBL" id="JACCHL010000001">
    <property type="protein sequence ID" value="NYH55198.1"/>
    <property type="molecule type" value="Genomic_DNA"/>
</dbReference>